<keyword evidence="4" id="KW-1185">Reference proteome</keyword>
<dbReference type="RefSeq" id="WP_256969427.1">
    <property type="nucleotide sequence ID" value="NZ_FUKJ01000022.1"/>
</dbReference>
<reference evidence="4" key="1">
    <citation type="submission" date="2017-02" db="EMBL/GenBank/DDBJ databases">
        <authorList>
            <person name="Daims H."/>
        </authorList>
    </citation>
    <scope>NUCLEOTIDE SEQUENCE [LARGE SCALE GENOMIC DNA]</scope>
</reference>
<dbReference type="PANTHER" id="PTHR30163">
    <property type="entry name" value="MEMBRANE-BOUND LYTIC MUREIN TRANSGLYCOSYLASE B"/>
    <property type="match status" value="1"/>
</dbReference>
<accession>A0A1R4H097</accession>
<evidence type="ECO:0000259" key="2">
    <source>
        <dbReference type="Pfam" id="PF13406"/>
    </source>
</evidence>
<dbReference type="Gene3D" id="1.10.530.10">
    <property type="match status" value="1"/>
</dbReference>
<dbReference type="Proteomes" id="UP000195442">
    <property type="component" value="Unassembled WGS sequence"/>
</dbReference>
<dbReference type="PANTHER" id="PTHR30163:SF9">
    <property type="entry name" value="MEMBRANE-BOUND LYTIC MUREIN TRANSGLYCOSYLASE B"/>
    <property type="match status" value="1"/>
</dbReference>
<dbReference type="GO" id="GO:0008933">
    <property type="term" value="F:peptidoglycan lytic transglycosylase activity"/>
    <property type="evidence" value="ECO:0007669"/>
    <property type="project" value="TreeGrafter"/>
</dbReference>
<evidence type="ECO:0000313" key="4">
    <source>
        <dbReference type="Proteomes" id="UP000195442"/>
    </source>
</evidence>
<dbReference type="CDD" id="cd13399">
    <property type="entry name" value="Slt35-like"/>
    <property type="match status" value="1"/>
</dbReference>
<name>A0A1R4H097_9GAMM</name>
<protein>
    <submittedName>
        <fullName evidence="3">Membrane-bound lytic murein transglycosylase B</fullName>
    </submittedName>
</protein>
<feature type="domain" description="Transglycosylase SLT" evidence="2">
    <location>
        <begin position="84"/>
        <end position="298"/>
    </location>
</feature>
<dbReference type="GO" id="GO:0009253">
    <property type="term" value="P:peptidoglycan catabolic process"/>
    <property type="evidence" value="ECO:0007669"/>
    <property type="project" value="TreeGrafter"/>
</dbReference>
<feature type="compositionally biased region" description="Polar residues" evidence="1">
    <location>
        <begin position="33"/>
        <end position="43"/>
    </location>
</feature>
<gene>
    <name evidence="3" type="primary">mltB</name>
    <name evidence="3" type="ORF">CRENPOLYSF2_1180010</name>
</gene>
<dbReference type="Pfam" id="PF13406">
    <property type="entry name" value="SLT_2"/>
    <property type="match status" value="2"/>
</dbReference>
<evidence type="ECO:0000256" key="1">
    <source>
        <dbReference type="SAM" id="MobiDB-lite"/>
    </source>
</evidence>
<sequence length="350" mass="40142">MTTTVPKHFFNIALVALLTGCASDPVDYSNYPSPVNTAQSMPQNPYLRIKPKQPPPPQTSYRHESNYDRYSDYSSNGNYTNNYAVRDFIQQMANKHGFSESYLNGLFAKAQRLDSVIRLESPAPSTGPSKPRLGSWTRYRNKFLTDDHIRHGVEFWHENATAIQQASQTYGVDPEYIVGIIGVETYFGRNIGKTCVFDALTTLSFDTHRRSKYFMSELENFLLMTREEDYDPREPLGSWAGAMGLGQFMPSSFRKLAVDFDHNGRRDLWHAKDAIGSVAHYFSKNGWQYRSPVTQQADDPYGSAVIELSTYEGNEYWQVHHNFKVIKRYNNSNKYAMAVHQLAQAIKQQY</sequence>
<dbReference type="EMBL" id="FUKJ01000022">
    <property type="protein sequence ID" value="SJM89480.1"/>
    <property type="molecule type" value="Genomic_DNA"/>
</dbReference>
<dbReference type="Gene3D" id="1.10.8.350">
    <property type="entry name" value="Bacterial muramidase"/>
    <property type="match status" value="1"/>
</dbReference>
<dbReference type="SUPFAM" id="SSF53955">
    <property type="entry name" value="Lysozyme-like"/>
    <property type="match status" value="1"/>
</dbReference>
<feature type="compositionally biased region" description="Basic and acidic residues" evidence="1">
    <location>
        <begin position="61"/>
        <end position="71"/>
    </location>
</feature>
<dbReference type="PROSITE" id="PS51257">
    <property type="entry name" value="PROKAR_LIPOPROTEIN"/>
    <property type="match status" value="1"/>
</dbReference>
<dbReference type="InterPro" id="IPR031304">
    <property type="entry name" value="SLT_2"/>
</dbReference>
<dbReference type="FunFam" id="1.10.8.350:FF:000001">
    <property type="entry name" value="Lytic murein transglycosylase B"/>
    <property type="match status" value="1"/>
</dbReference>
<organism evidence="3 4">
    <name type="scientific">Crenothrix polyspora</name>
    <dbReference type="NCBI Taxonomy" id="360316"/>
    <lineage>
        <taxon>Bacteria</taxon>
        <taxon>Pseudomonadati</taxon>
        <taxon>Pseudomonadota</taxon>
        <taxon>Gammaproteobacteria</taxon>
        <taxon>Methylococcales</taxon>
        <taxon>Crenotrichaceae</taxon>
        <taxon>Crenothrix</taxon>
    </lineage>
</organism>
<dbReference type="AlphaFoldDB" id="A0A1R4H097"/>
<dbReference type="InterPro" id="IPR043426">
    <property type="entry name" value="MltB-like"/>
</dbReference>
<proteinExistence type="predicted"/>
<feature type="region of interest" description="Disordered" evidence="1">
    <location>
        <begin position="33"/>
        <end position="72"/>
    </location>
</feature>
<dbReference type="InterPro" id="IPR023346">
    <property type="entry name" value="Lysozyme-like_dom_sf"/>
</dbReference>
<evidence type="ECO:0000313" key="3">
    <source>
        <dbReference type="EMBL" id="SJM89480.1"/>
    </source>
</evidence>
<feature type="domain" description="Transglycosylase SLT" evidence="2">
    <location>
        <begin position="307"/>
        <end position="344"/>
    </location>
</feature>